<name>D6SUX3_9BACT</name>
<accession>D6SUX3</accession>
<dbReference type="AlphaFoldDB" id="D6SUX3"/>
<protein>
    <recommendedName>
        <fullName evidence="3">Type II toxin-antitoxin system RelE/ParE family toxin</fullName>
    </recommendedName>
</protein>
<reference evidence="1" key="1">
    <citation type="submission" date="2010-05" db="EMBL/GenBank/DDBJ databases">
        <title>The draft genome of Desulfonatronospira thiodismutans ASO3-1.</title>
        <authorList>
            <consortium name="US DOE Joint Genome Institute (JGI-PGF)"/>
            <person name="Lucas S."/>
            <person name="Copeland A."/>
            <person name="Lapidus A."/>
            <person name="Cheng J.-F."/>
            <person name="Bruce D."/>
            <person name="Goodwin L."/>
            <person name="Pitluck S."/>
            <person name="Chertkov O."/>
            <person name="Brettin T."/>
            <person name="Detter J.C."/>
            <person name="Han C."/>
            <person name="Land M.L."/>
            <person name="Hauser L."/>
            <person name="Kyrpides N."/>
            <person name="Mikhailova N."/>
            <person name="Muyzer G."/>
            <person name="Woyke T."/>
        </authorList>
    </citation>
    <scope>NUCLEOTIDE SEQUENCE [LARGE SCALE GENOMIC DNA]</scope>
    <source>
        <strain evidence="1">ASO3-1</strain>
    </source>
</reference>
<dbReference type="InterPro" id="IPR009241">
    <property type="entry name" value="HigB-like"/>
</dbReference>
<evidence type="ECO:0000313" key="1">
    <source>
        <dbReference type="EMBL" id="EFI32729.1"/>
    </source>
</evidence>
<dbReference type="Pfam" id="PF05973">
    <property type="entry name" value="Gp49"/>
    <property type="match status" value="1"/>
</dbReference>
<keyword evidence="2" id="KW-1185">Reference proteome</keyword>
<dbReference type="eggNOG" id="COG4679">
    <property type="taxonomic scope" value="Bacteria"/>
</dbReference>
<proteinExistence type="predicted"/>
<comment type="caution">
    <text evidence="1">The sequence shown here is derived from an EMBL/GenBank/DDBJ whole genome shotgun (WGS) entry which is preliminary data.</text>
</comment>
<dbReference type="EMBL" id="ACJN02000005">
    <property type="protein sequence ID" value="EFI32729.1"/>
    <property type="molecule type" value="Genomic_DNA"/>
</dbReference>
<sequence>MSKWTVEFLNDSVEAEFDNLPPQVRAKAVQISKLIVEFGPAGLGMPYIRHVQDKIWEIRASHGRCLYISATGRKVVILRCFVKKSNKLPKKELKIAFERAREIDNG</sequence>
<dbReference type="OrthoDB" id="3233388at2"/>
<dbReference type="RefSeq" id="WP_008871828.1">
    <property type="nucleotide sequence ID" value="NZ_ACJN02000005.1"/>
</dbReference>
<dbReference type="Proteomes" id="UP000005496">
    <property type="component" value="Unassembled WGS sequence"/>
</dbReference>
<gene>
    <name evidence="1" type="ORF">Dthio_PD0012</name>
</gene>
<evidence type="ECO:0000313" key="2">
    <source>
        <dbReference type="Proteomes" id="UP000005496"/>
    </source>
</evidence>
<evidence type="ECO:0008006" key="3">
    <source>
        <dbReference type="Google" id="ProtNLM"/>
    </source>
</evidence>
<organism evidence="1 2">
    <name type="scientific">Desulfonatronospira thiodismutans ASO3-1</name>
    <dbReference type="NCBI Taxonomy" id="555779"/>
    <lineage>
        <taxon>Bacteria</taxon>
        <taxon>Pseudomonadati</taxon>
        <taxon>Thermodesulfobacteriota</taxon>
        <taxon>Desulfovibrionia</taxon>
        <taxon>Desulfovibrionales</taxon>
        <taxon>Desulfonatronovibrionaceae</taxon>
        <taxon>Desulfonatronospira</taxon>
    </lineage>
</organism>